<evidence type="ECO:0008006" key="4">
    <source>
        <dbReference type="Google" id="ProtNLM"/>
    </source>
</evidence>
<protein>
    <recommendedName>
        <fullName evidence="4">Sensor domain-containing protein</fullName>
    </recommendedName>
</protein>
<sequence length="219" mass="23470">MAPAVGRKAVALTSLAAVLFGAAACGDETGAEPLSKSQISRAVLSQGDVPGYKFFDESRAKTDKSARADKKACQPIVAFAIAPEISAYDKRSARQSITKSEKPDASYQLILTSAESGSAAEDVLKDLKTAVSACSSGFDLTYSGQTNKVRRVTSDKSSSDNEINILFEYQAGMKIRYVVMREGATLIRISAATQYAHEFVAVPKQIIEKQFQKLDKVAG</sequence>
<reference evidence="2" key="1">
    <citation type="journal article" date="2022" name="bioRxiv">
        <title>Discovery and biosynthetic assessment of Streptomyces ortus sp nov. isolated from a deep-sea sponge.</title>
        <authorList>
            <person name="Williams S.E."/>
        </authorList>
    </citation>
    <scope>NUCLEOTIDE SEQUENCE</scope>
    <source>
        <strain evidence="2">A15ISP2-DRY2</strain>
    </source>
</reference>
<organism evidence="2 3">
    <name type="scientific">Streptomyces ortus</name>
    <dbReference type="NCBI Taxonomy" id="2867268"/>
    <lineage>
        <taxon>Bacteria</taxon>
        <taxon>Bacillati</taxon>
        <taxon>Actinomycetota</taxon>
        <taxon>Actinomycetes</taxon>
        <taxon>Kitasatosporales</taxon>
        <taxon>Streptomycetaceae</taxon>
        <taxon>Streptomyces</taxon>
    </lineage>
</organism>
<dbReference type="RefSeq" id="WP_267028588.1">
    <property type="nucleotide sequence ID" value="NZ_JAIFZO010000002.1"/>
</dbReference>
<evidence type="ECO:0000313" key="3">
    <source>
        <dbReference type="Proteomes" id="UP001165590"/>
    </source>
</evidence>
<feature type="chain" id="PRO_5046389374" description="Sensor domain-containing protein" evidence="1">
    <location>
        <begin position="24"/>
        <end position="219"/>
    </location>
</feature>
<evidence type="ECO:0000256" key="1">
    <source>
        <dbReference type="SAM" id="SignalP"/>
    </source>
</evidence>
<proteinExistence type="predicted"/>
<gene>
    <name evidence="2" type="ORF">K3769_25120</name>
</gene>
<feature type="signal peptide" evidence="1">
    <location>
        <begin position="1"/>
        <end position="23"/>
    </location>
</feature>
<dbReference type="EMBL" id="JAIFZO010000002">
    <property type="protein sequence ID" value="MCX4235992.1"/>
    <property type="molecule type" value="Genomic_DNA"/>
</dbReference>
<comment type="caution">
    <text evidence="2">The sequence shown here is derived from an EMBL/GenBank/DDBJ whole genome shotgun (WGS) entry which is preliminary data.</text>
</comment>
<name>A0ABT3V7N3_9ACTN</name>
<keyword evidence="3" id="KW-1185">Reference proteome</keyword>
<dbReference type="Proteomes" id="UP001165590">
    <property type="component" value="Unassembled WGS sequence"/>
</dbReference>
<dbReference type="PROSITE" id="PS51257">
    <property type="entry name" value="PROKAR_LIPOPROTEIN"/>
    <property type="match status" value="1"/>
</dbReference>
<accession>A0ABT3V7N3</accession>
<keyword evidence="1" id="KW-0732">Signal</keyword>
<evidence type="ECO:0000313" key="2">
    <source>
        <dbReference type="EMBL" id="MCX4235992.1"/>
    </source>
</evidence>